<proteinExistence type="predicted"/>
<accession>A0ABP0QTE1</accession>
<feature type="region of interest" description="Disordered" evidence="1">
    <location>
        <begin position="631"/>
        <end position="658"/>
    </location>
</feature>
<evidence type="ECO:0000313" key="4">
    <source>
        <dbReference type="Proteomes" id="UP001642464"/>
    </source>
</evidence>
<evidence type="ECO:0000313" key="2">
    <source>
        <dbReference type="EMBL" id="CAK9091562.1"/>
    </source>
</evidence>
<dbReference type="SUPFAM" id="SSF56672">
    <property type="entry name" value="DNA/RNA polymerases"/>
    <property type="match status" value="1"/>
</dbReference>
<keyword evidence="4" id="KW-1185">Reference proteome</keyword>
<dbReference type="EMBL" id="CAXAMM010040184">
    <property type="protein sequence ID" value="CAK9091562.1"/>
    <property type="molecule type" value="Genomic_DNA"/>
</dbReference>
<dbReference type="Proteomes" id="UP001642464">
    <property type="component" value="Unassembled WGS sequence"/>
</dbReference>
<name>A0ABP0QTE1_9DINO</name>
<dbReference type="EMBL" id="CAXAMM010040274">
    <property type="protein sequence ID" value="CAK9092214.1"/>
    <property type="molecule type" value="Genomic_DNA"/>
</dbReference>
<sequence length="845" mass="96075">MERHRDLLPLPLLDTFDGRCQVTRPEKHGLSAGAYRRRLRKYENLNMANEVIETVNQLAGFPSPKAGAPTSNQQHSMETILKQVSNLPRASQCMSMREAVGELLQVNPFSPYDSGEGVGTTVRPYDRELISLPKVGAHIKDAADLVDETGKRFLEAYDSAMLKEDIELDPSDFPKVYMDERLKQSPELYHRFIKDLWERNMIDFSHERVSTVTPFFVVKKSGKLRLVLDCRATNELFRPPPDIAMPAGYSFSQLQMSDEDTLHIAQTDIKDYFYSIGLRGWSTMKVVPMGWNWAMYIAQRAHQYQAMLAAQVGVERVVVDGRPVPRLDRSTPTLLVPYADNLNIVGICQKEVQQLKDKITEHLNSIGFITHEEQAAEPHAEALGFLLDGVGGRVLPRPIKRDKVRKVLLWLSSQPRVNGRMIEKVIGHCVHFFMLRRECLSVFRAVYDFKKCHYEDRVVLWESAALECRQAAALLLVCHADLKRGWTGHVTCSDASLTGTGVCAAEFDIQDVCNTGSQRELWRYKSKNAAHNARDHFSKADPFTDLATVKKQKSSSEIDCFVINDEFKEVPMSFLNKESWSIVFSSKMHMPEHITLLEGRAVVQALRHKTRVLKATQKPYKGVAHLTRPAETSRMIQDHTEQGRSEKRRSLAQSHNACPRTSQQTFLEQAAVSPRTALDYQFRLGVFQSFCKLSKLSLRSPENVDSALVIFLNQCFMDGMGLNEVTKFLAAIMDARPELSPKHVLARSRRALKGWKNLDPGTSRPPEAWPVVALIVAKLLELRKIEQALFVLTMFVTYCRPFELLILQSHDLVETSVRNPVLPCPQQDRRLRDVKSWHAGRVTRV</sequence>
<organism evidence="2 4">
    <name type="scientific">Durusdinium trenchii</name>
    <dbReference type="NCBI Taxonomy" id="1381693"/>
    <lineage>
        <taxon>Eukaryota</taxon>
        <taxon>Sar</taxon>
        <taxon>Alveolata</taxon>
        <taxon>Dinophyceae</taxon>
        <taxon>Suessiales</taxon>
        <taxon>Symbiodiniaceae</taxon>
        <taxon>Durusdinium</taxon>
    </lineage>
</organism>
<dbReference type="InterPro" id="IPR043502">
    <property type="entry name" value="DNA/RNA_pol_sf"/>
</dbReference>
<evidence type="ECO:0000313" key="3">
    <source>
        <dbReference type="EMBL" id="CAK9092214.1"/>
    </source>
</evidence>
<comment type="caution">
    <text evidence="2">The sequence shown here is derived from an EMBL/GenBank/DDBJ whole genome shotgun (WGS) entry which is preliminary data.</text>
</comment>
<feature type="compositionally biased region" description="Basic and acidic residues" evidence="1">
    <location>
        <begin position="636"/>
        <end position="649"/>
    </location>
</feature>
<dbReference type="Gene3D" id="3.10.10.10">
    <property type="entry name" value="HIV Type 1 Reverse Transcriptase, subunit A, domain 1"/>
    <property type="match status" value="1"/>
</dbReference>
<reference evidence="2 4" key="1">
    <citation type="submission" date="2024-02" db="EMBL/GenBank/DDBJ databases">
        <authorList>
            <person name="Chen Y."/>
            <person name="Shah S."/>
            <person name="Dougan E. K."/>
            <person name="Thang M."/>
            <person name="Chan C."/>
        </authorList>
    </citation>
    <scope>NUCLEOTIDE SEQUENCE [LARGE SCALE GENOMIC DNA]</scope>
</reference>
<protein>
    <submittedName>
        <fullName evidence="2">Gag-Pol polyprotein (Pr170Gag-Pol) [Cleaved into: Matrix protein p16 (MA)</fullName>
    </submittedName>
</protein>
<evidence type="ECO:0000256" key="1">
    <source>
        <dbReference type="SAM" id="MobiDB-lite"/>
    </source>
</evidence>
<gene>
    <name evidence="2" type="ORF">SCF082_LOCUS43131</name>
    <name evidence="3" type="ORF">SCF082_LOCUS43401</name>
</gene>